<dbReference type="Proteomes" id="UP000799770">
    <property type="component" value="Unassembled WGS sequence"/>
</dbReference>
<name>A0A6A5YG51_9PLEO</name>
<keyword evidence="1" id="KW-0812">Transmembrane</keyword>
<dbReference type="AlphaFoldDB" id="A0A6A5YG51"/>
<keyword evidence="3" id="KW-1185">Reference proteome</keyword>
<feature type="transmembrane region" description="Helical" evidence="1">
    <location>
        <begin position="114"/>
        <end position="139"/>
    </location>
</feature>
<dbReference type="EMBL" id="ML977364">
    <property type="protein sequence ID" value="KAF2106269.1"/>
    <property type="molecule type" value="Genomic_DNA"/>
</dbReference>
<evidence type="ECO:0000313" key="3">
    <source>
        <dbReference type="Proteomes" id="UP000799770"/>
    </source>
</evidence>
<feature type="transmembrane region" description="Helical" evidence="1">
    <location>
        <begin position="51"/>
        <end position="70"/>
    </location>
</feature>
<sequence>MAWLITCLDYFWDSWRTFAKQMCGPPETPITTRYMRKGYENPVSNLTPKKVQLLTVLAYPFVGFGWIFYFEHVTGKYRVVMVDSMAQASVIESEMRKSIGSAILLSSRFYKAGWIILLASFGHATPGCTPLIAAIYFAISTLVRPLGLHRILSKITAWTFCARIRLPSFLKQRLTQDDDVQDTNDKVLWQTTRSTAAMLVWEPTVIRLFLRRFLRTSFVPAPELVVGLGPPWPHTNCSLRDLDQAFALGLALAWFCVSRCSDLLVVVKTLESVKPVRMCLEYIRYISLAFRNGHEAATRAWILRGW</sequence>
<keyword evidence="1" id="KW-0472">Membrane</keyword>
<protein>
    <submittedName>
        <fullName evidence="2">Uncharacterized protein</fullName>
    </submittedName>
</protein>
<reference evidence="2" key="1">
    <citation type="journal article" date="2020" name="Stud. Mycol.">
        <title>101 Dothideomycetes genomes: a test case for predicting lifestyles and emergence of pathogens.</title>
        <authorList>
            <person name="Haridas S."/>
            <person name="Albert R."/>
            <person name="Binder M."/>
            <person name="Bloem J."/>
            <person name="Labutti K."/>
            <person name="Salamov A."/>
            <person name="Andreopoulos B."/>
            <person name="Baker S."/>
            <person name="Barry K."/>
            <person name="Bills G."/>
            <person name="Bluhm B."/>
            <person name="Cannon C."/>
            <person name="Castanera R."/>
            <person name="Culley D."/>
            <person name="Daum C."/>
            <person name="Ezra D."/>
            <person name="Gonzalez J."/>
            <person name="Henrissat B."/>
            <person name="Kuo A."/>
            <person name="Liang C."/>
            <person name="Lipzen A."/>
            <person name="Lutzoni F."/>
            <person name="Magnuson J."/>
            <person name="Mondo S."/>
            <person name="Nolan M."/>
            <person name="Ohm R."/>
            <person name="Pangilinan J."/>
            <person name="Park H.-J."/>
            <person name="Ramirez L."/>
            <person name="Alfaro M."/>
            <person name="Sun H."/>
            <person name="Tritt A."/>
            <person name="Yoshinaga Y."/>
            <person name="Zwiers L.-H."/>
            <person name="Turgeon B."/>
            <person name="Goodwin S."/>
            <person name="Spatafora J."/>
            <person name="Crous P."/>
            <person name="Grigoriev I."/>
        </authorList>
    </citation>
    <scope>NUCLEOTIDE SEQUENCE</scope>
    <source>
        <strain evidence="2">CBS 627.86</strain>
    </source>
</reference>
<gene>
    <name evidence="2" type="ORF">BDV96DRAFT_694249</name>
</gene>
<proteinExistence type="predicted"/>
<organism evidence="2 3">
    <name type="scientific">Lophiotrema nucula</name>
    <dbReference type="NCBI Taxonomy" id="690887"/>
    <lineage>
        <taxon>Eukaryota</taxon>
        <taxon>Fungi</taxon>
        <taxon>Dikarya</taxon>
        <taxon>Ascomycota</taxon>
        <taxon>Pezizomycotina</taxon>
        <taxon>Dothideomycetes</taxon>
        <taxon>Pleosporomycetidae</taxon>
        <taxon>Pleosporales</taxon>
        <taxon>Lophiotremataceae</taxon>
        <taxon>Lophiotrema</taxon>
    </lineage>
</organism>
<accession>A0A6A5YG51</accession>
<keyword evidence="1" id="KW-1133">Transmembrane helix</keyword>
<evidence type="ECO:0000313" key="2">
    <source>
        <dbReference type="EMBL" id="KAF2106269.1"/>
    </source>
</evidence>
<evidence type="ECO:0000256" key="1">
    <source>
        <dbReference type="SAM" id="Phobius"/>
    </source>
</evidence>